<evidence type="ECO:0000256" key="3">
    <source>
        <dbReference type="ARBA" id="ARBA00022692"/>
    </source>
</evidence>
<dbReference type="PANTHER" id="PTHR10266:SF3">
    <property type="entry name" value="CYTOCHROME C1, HEME PROTEIN, MITOCHONDRIAL"/>
    <property type="match status" value="1"/>
</dbReference>
<name>A0A368BZ43_9GAMM</name>
<evidence type="ECO:0000256" key="2">
    <source>
        <dbReference type="ARBA" id="ARBA00022617"/>
    </source>
</evidence>
<dbReference type="PANTHER" id="PTHR10266">
    <property type="entry name" value="CYTOCHROME C1"/>
    <property type="match status" value="1"/>
</dbReference>
<evidence type="ECO:0000256" key="1">
    <source>
        <dbReference type="ARBA" id="ARBA00004370"/>
    </source>
</evidence>
<evidence type="ECO:0000256" key="10">
    <source>
        <dbReference type="SAM" id="SignalP"/>
    </source>
</evidence>
<comment type="caution">
    <text evidence="11">The sequence shown here is derived from an EMBL/GenBank/DDBJ whole genome shotgun (WGS) entry which is preliminary data.</text>
</comment>
<accession>A0A368BZ43</accession>
<dbReference type="Pfam" id="PF02167">
    <property type="entry name" value="Cytochrom_C1"/>
    <property type="match status" value="1"/>
</dbReference>
<keyword evidence="3 9" id="KW-0812">Transmembrane</keyword>
<comment type="cofactor">
    <cofactor evidence="8">
        <name>heme c</name>
        <dbReference type="ChEBI" id="CHEBI:61717"/>
    </cofactor>
    <text evidence="8">Binds 1 heme c group covalently per subunit.</text>
</comment>
<evidence type="ECO:0000313" key="12">
    <source>
        <dbReference type="Proteomes" id="UP000253307"/>
    </source>
</evidence>
<dbReference type="EMBL" id="QOPE01000004">
    <property type="protein sequence ID" value="RCL42365.1"/>
    <property type="molecule type" value="Genomic_DNA"/>
</dbReference>
<feature type="binding site" description="covalent" evidence="8">
    <location>
        <position position="59"/>
    </location>
    <ligand>
        <name>heme c</name>
        <dbReference type="ChEBI" id="CHEBI:61717"/>
    </ligand>
</feature>
<organism evidence="11 12">
    <name type="scientific">SAR86 cluster bacterium</name>
    <dbReference type="NCBI Taxonomy" id="2030880"/>
    <lineage>
        <taxon>Bacteria</taxon>
        <taxon>Pseudomonadati</taxon>
        <taxon>Pseudomonadota</taxon>
        <taxon>Gammaproteobacteria</taxon>
        <taxon>SAR86 cluster</taxon>
    </lineage>
</organism>
<sequence length="264" mass="30415">MIKIFIIIFSIYFAPSVFSAESAPCGDYGECDDYSYDLYNNESLQKGLATYINYCYGCHSLKYSRWGRIAADLEIPEEILFENLIFNQETKPGDLMTGSMIKRNAEEWFGVAPPDLTLVTRSHSPEWVYTYLRTFYEDDSKQYGVNNLVYPGAAMPNVLSHLQGKQVLGCKEVPIIASNGGVKRDENRNDITEEKCGYLKIKESGELTQAGFDSLIYDLTNFLVYVGEPAKRDRERIGWYVIFFFITFTALSFLLYREYQKDYH</sequence>
<keyword evidence="6 8" id="KW-0408">Iron</keyword>
<evidence type="ECO:0000256" key="6">
    <source>
        <dbReference type="ARBA" id="ARBA00023004"/>
    </source>
</evidence>
<comment type="subcellular location">
    <subcellularLocation>
        <location evidence="1">Membrane</location>
    </subcellularLocation>
</comment>
<dbReference type="Proteomes" id="UP000253307">
    <property type="component" value="Unassembled WGS sequence"/>
</dbReference>
<feature type="binding site" description="covalent" evidence="8">
    <location>
        <position position="58"/>
    </location>
    <ligand>
        <name>heme c</name>
        <dbReference type="ChEBI" id="CHEBI:61717"/>
    </ligand>
</feature>
<dbReference type="GO" id="GO:0009055">
    <property type="term" value="F:electron transfer activity"/>
    <property type="evidence" value="ECO:0007669"/>
    <property type="project" value="InterPro"/>
</dbReference>
<keyword evidence="10" id="KW-0732">Signal</keyword>
<dbReference type="InterPro" id="IPR036909">
    <property type="entry name" value="Cyt_c-like_dom_sf"/>
</dbReference>
<feature type="chain" id="PRO_5016984002" evidence="10">
    <location>
        <begin position="20"/>
        <end position="264"/>
    </location>
</feature>
<dbReference type="GO" id="GO:0020037">
    <property type="term" value="F:heme binding"/>
    <property type="evidence" value="ECO:0007669"/>
    <property type="project" value="InterPro"/>
</dbReference>
<proteinExistence type="predicted"/>
<dbReference type="AlphaFoldDB" id="A0A368BZ43"/>
<dbReference type="InterPro" id="IPR002326">
    <property type="entry name" value="Cyt_c1"/>
</dbReference>
<dbReference type="SUPFAM" id="SSF46626">
    <property type="entry name" value="Cytochrome c"/>
    <property type="match status" value="1"/>
</dbReference>
<evidence type="ECO:0000256" key="8">
    <source>
        <dbReference type="PIRSR" id="PIRSR602326-1"/>
    </source>
</evidence>
<evidence type="ECO:0000256" key="5">
    <source>
        <dbReference type="ARBA" id="ARBA00022989"/>
    </source>
</evidence>
<dbReference type="GO" id="GO:0016020">
    <property type="term" value="C:membrane"/>
    <property type="evidence" value="ECO:0007669"/>
    <property type="project" value="UniProtKB-SubCell"/>
</dbReference>
<evidence type="ECO:0000256" key="4">
    <source>
        <dbReference type="ARBA" id="ARBA00022723"/>
    </source>
</evidence>
<evidence type="ECO:0000313" key="11">
    <source>
        <dbReference type="EMBL" id="RCL42365.1"/>
    </source>
</evidence>
<evidence type="ECO:0000256" key="7">
    <source>
        <dbReference type="ARBA" id="ARBA00023136"/>
    </source>
</evidence>
<feature type="binding site" description="covalent" evidence="8">
    <location>
        <position position="55"/>
    </location>
    <ligand>
        <name>heme c</name>
        <dbReference type="ChEBI" id="CHEBI:61717"/>
    </ligand>
</feature>
<dbReference type="Gene3D" id="1.10.760.10">
    <property type="entry name" value="Cytochrome c-like domain"/>
    <property type="match status" value="1"/>
</dbReference>
<protein>
    <submittedName>
        <fullName evidence="11">Cytochrome c1</fullName>
    </submittedName>
</protein>
<keyword evidence="5 9" id="KW-1133">Transmembrane helix</keyword>
<reference evidence="11 12" key="1">
    <citation type="journal article" date="2018" name="Microbiome">
        <title>Fine metagenomic profile of the Mediterranean stratified and mixed water columns revealed by assembly and recruitment.</title>
        <authorList>
            <person name="Haro-Moreno J.M."/>
            <person name="Lopez-Perez M."/>
            <person name="De La Torre J.R."/>
            <person name="Picazo A."/>
            <person name="Camacho A."/>
            <person name="Rodriguez-Valera F."/>
        </authorList>
    </citation>
    <scope>NUCLEOTIDE SEQUENCE [LARGE SCALE GENOMIC DNA]</scope>
    <source>
        <strain evidence="11">MED-G82</strain>
    </source>
</reference>
<keyword evidence="4 8" id="KW-0479">Metal-binding</keyword>
<dbReference type="GO" id="GO:0046872">
    <property type="term" value="F:metal ion binding"/>
    <property type="evidence" value="ECO:0007669"/>
    <property type="project" value="UniProtKB-KW"/>
</dbReference>
<gene>
    <name evidence="11" type="ORF">DBW96_00845</name>
</gene>
<feature type="signal peptide" evidence="10">
    <location>
        <begin position="1"/>
        <end position="19"/>
    </location>
</feature>
<evidence type="ECO:0000256" key="9">
    <source>
        <dbReference type="SAM" id="Phobius"/>
    </source>
</evidence>
<keyword evidence="7 9" id="KW-0472">Membrane</keyword>
<keyword evidence="2 8" id="KW-0349">Heme</keyword>
<feature type="transmembrane region" description="Helical" evidence="9">
    <location>
        <begin position="237"/>
        <end position="256"/>
    </location>
</feature>